<keyword evidence="2" id="KW-1185">Reference proteome</keyword>
<name>A0A2V2YH05_9BACL</name>
<reference evidence="1 2" key="1">
    <citation type="submission" date="2018-05" db="EMBL/GenBank/DDBJ databases">
        <title>Genomic Encyclopedia of Type Strains, Phase III (KMG-III): the genomes of soil and plant-associated and newly described type strains.</title>
        <authorList>
            <person name="Whitman W."/>
        </authorList>
    </citation>
    <scope>NUCLEOTIDE SEQUENCE [LARGE SCALE GENOMIC DNA]</scope>
    <source>
        <strain evidence="1 2">CECT 5696</strain>
    </source>
</reference>
<dbReference type="AlphaFoldDB" id="A0A2V2YH05"/>
<protein>
    <submittedName>
        <fullName evidence="1">Uncharacterized protein</fullName>
    </submittedName>
</protein>
<dbReference type="Proteomes" id="UP000246635">
    <property type="component" value="Unassembled WGS sequence"/>
</dbReference>
<comment type="caution">
    <text evidence="1">The sequence shown here is derived from an EMBL/GenBank/DDBJ whole genome shotgun (WGS) entry which is preliminary data.</text>
</comment>
<gene>
    <name evidence="1" type="ORF">DFQ01_13652</name>
</gene>
<accession>A0A2V2YH05</accession>
<organism evidence="1 2">
    <name type="scientific">Paenibacillus cellulosilyticus</name>
    <dbReference type="NCBI Taxonomy" id="375489"/>
    <lineage>
        <taxon>Bacteria</taxon>
        <taxon>Bacillati</taxon>
        <taxon>Bacillota</taxon>
        <taxon>Bacilli</taxon>
        <taxon>Bacillales</taxon>
        <taxon>Paenibacillaceae</taxon>
        <taxon>Paenibacillus</taxon>
    </lineage>
</organism>
<dbReference type="PROSITE" id="PS51257">
    <property type="entry name" value="PROKAR_LIPOPROTEIN"/>
    <property type="match status" value="1"/>
</dbReference>
<dbReference type="EMBL" id="QGTQ01000036">
    <property type="protein sequence ID" value="PWV92106.1"/>
    <property type="molecule type" value="Genomic_DNA"/>
</dbReference>
<evidence type="ECO:0000313" key="1">
    <source>
        <dbReference type="EMBL" id="PWV92106.1"/>
    </source>
</evidence>
<evidence type="ECO:0000313" key="2">
    <source>
        <dbReference type="Proteomes" id="UP000246635"/>
    </source>
</evidence>
<proteinExistence type="predicted"/>
<sequence length="40" mass="4735">MRMRFLAVWITMQACPIHDIILHKKINQEDIDIKVVIDDA</sequence>